<name>A0AAV0AVD9_PHAPC</name>
<evidence type="ECO:0000256" key="1">
    <source>
        <dbReference type="SAM" id="MobiDB-lite"/>
    </source>
</evidence>
<accession>A0AAV0AVD9</accession>
<dbReference type="EMBL" id="CALTRL010001609">
    <property type="protein sequence ID" value="CAH7673128.1"/>
    <property type="molecule type" value="Genomic_DNA"/>
</dbReference>
<dbReference type="Proteomes" id="UP001153365">
    <property type="component" value="Unassembled WGS sequence"/>
</dbReference>
<organism evidence="2 3">
    <name type="scientific">Phakopsora pachyrhizi</name>
    <name type="common">Asian soybean rust disease fungus</name>
    <dbReference type="NCBI Taxonomy" id="170000"/>
    <lineage>
        <taxon>Eukaryota</taxon>
        <taxon>Fungi</taxon>
        <taxon>Dikarya</taxon>
        <taxon>Basidiomycota</taxon>
        <taxon>Pucciniomycotina</taxon>
        <taxon>Pucciniomycetes</taxon>
        <taxon>Pucciniales</taxon>
        <taxon>Phakopsoraceae</taxon>
        <taxon>Phakopsora</taxon>
    </lineage>
</organism>
<dbReference type="AlphaFoldDB" id="A0AAV0AVD9"/>
<gene>
    <name evidence="2" type="ORF">PPACK8108_LOCUS7994</name>
</gene>
<sequence length="171" mass="19050">MPIQDRGFYLMKGYPVFWNSQRICNVCNASITSQIPEYHSCPTTVAAGHHFPPRTAMFSLVIPMKYGGLSKPNLNGTGSLNGSSHLPSSWGISSFHSLGTYAVVKEAVHIKMGKVLVNKDSDDEDSDTEREDQRVEDVGLGPYGNKIDFWSLGISIYEERDTYIQEDILET</sequence>
<protein>
    <submittedName>
        <fullName evidence="2">Uncharacterized protein</fullName>
    </submittedName>
</protein>
<evidence type="ECO:0000313" key="2">
    <source>
        <dbReference type="EMBL" id="CAH7673128.1"/>
    </source>
</evidence>
<proteinExistence type="predicted"/>
<reference evidence="2" key="1">
    <citation type="submission" date="2022-06" db="EMBL/GenBank/DDBJ databases">
        <authorList>
            <consortium name="SYNGENTA / RWTH Aachen University"/>
        </authorList>
    </citation>
    <scope>NUCLEOTIDE SEQUENCE</scope>
</reference>
<comment type="caution">
    <text evidence="2">The sequence shown here is derived from an EMBL/GenBank/DDBJ whole genome shotgun (WGS) entry which is preliminary data.</text>
</comment>
<feature type="compositionally biased region" description="Acidic residues" evidence="1">
    <location>
        <begin position="121"/>
        <end position="130"/>
    </location>
</feature>
<evidence type="ECO:0000313" key="3">
    <source>
        <dbReference type="Proteomes" id="UP001153365"/>
    </source>
</evidence>
<keyword evidence="3" id="KW-1185">Reference proteome</keyword>
<feature type="region of interest" description="Disordered" evidence="1">
    <location>
        <begin position="119"/>
        <end position="139"/>
    </location>
</feature>